<dbReference type="Proteomes" id="UP001596547">
    <property type="component" value="Unassembled WGS sequence"/>
</dbReference>
<dbReference type="AlphaFoldDB" id="A0ABD6AF49"/>
<comment type="caution">
    <text evidence="3">The sequence shown here is derived from an EMBL/GenBank/DDBJ whole genome shotgun (WGS) entry which is preliminary data.</text>
</comment>
<dbReference type="RefSeq" id="WP_276306788.1">
    <property type="nucleotide sequence ID" value="NZ_CP119994.1"/>
</dbReference>
<keyword evidence="4" id="KW-1185">Reference proteome</keyword>
<proteinExistence type="inferred from homology"/>
<evidence type="ECO:0000313" key="3">
    <source>
        <dbReference type="EMBL" id="MFC7319199.1"/>
    </source>
</evidence>
<comment type="similarity">
    <text evidence="1">Belongs to the NAD(P)-dependent epimerase/dehydratase family.</text>
</comment>
<evidence type="ECO:0000256" key="1">
    <source>
        <dbReference type="ARBA" id="ARBA00007637"/>
    </source>
</evidence>
<dbReference type="Pfam" id="PF01370">
    <property type="entry name" value="Epimerase"/>
    <property type="match status" value="1"/>
</dbReference>
<feature type="domain" description="NAD-dependent epimerase/dehydratase" evidence="2">
    <location>
        <begin position="11"/>
        <end position="240"/>
    </location>
</feature>
<accession>A0ABD6AF49</accession>
<dbReference type="PRINTS" id="PR01713">
    <property type="entry name" value="NUCEPIMERASE"/>
</dbReference>
<dbReference type="EMBL" id="JBHTBF010000004">
    <property type="protein sequence ID" value="MFC7319199.1"/>
    <property type="molecule type" value="Genomic_DNA"/>
</dbReference>
<organism evidence="3 4">
    <name type="scientific">Halomarina halobia</name>
    <dbReference type="NCBI Taxonomy" id="3033386"/>
    <lineage>
        <taxon>Archaea</taxon>
        <taxon>Methanobacteriati</taxon>
        <taxon>Methanobacteriota</taxon>
        <taxon>Stenosarchaea group</taxon>
        <taxon>Halobacteria</taxon>
        <taxon>Halobacteriales</taxon>
        <taxon>Natronomonadaceae</taxon>
        <taxon>Halomarina</taxon>
    </lineage>
</organism>
<gene>
    <name evidence="3" type="ORF">ACFQPE_20735</name>
</gene>
<dbReference type="SUPFAM" id="SSF51735">
    <property type="entry name" value="NAD(P)-binding Rossmann-fold domains"/>
    <property type="match status" value="1"/>
</dbReference>
<protein>
    <submittedName>
        <fullName evidence="3">NAD-dependent epimerase/dehydratase family protein</fullName>
    </submittedName>
</protein>
<evidence type="ECO:0000259" key="2">
    <source>
        <dbReference type="Pfam" id="PF01370"/>
    </source>
</evidence>
<dbReference type="Gene3D" id="3.40.50.720">
    <property type="entry name" value="NAD(P)-binding Rossmann-like Domain"/>
    <property type="match status" value="1"/>
</dbReference>
<dbReference type="PANTHER" id="PTHR43000">
    <property type="entry name" value="DTDP-D-GLUCOSE 4,6-DEHYDRATASE-RELATED"/>
    <property type="match status" value="1"/>
</dbReference>
<dbReference type="GeneID" id="79318021"/>
<name>A0ABD6AF49_9EURY</name>
<sequence>MASATLEGRSVLVTGGAGFIGSHLVDALAQDNEVHIIDDFSTGRRGHVHPGATVIEGDVCDPAVVSEVIADVDLVFHQAANASIKRSVDDPSASHRANVQGTLTVLERARRTDARVIVASSTAIYGNPTSVPISEDEPTTPTSPYGVEKLAADHYARLYNELYDLDTVALRYFNVYGPRQACADYSSVITTFLEQACSGQPITIEGDGSQIRDFVHVNDVVRANLLAATTDRVGEAYNVGTGRSVSVLELARLVADLTDSRGEVIHVDRRPGDIQKSRADISKARRDLGYEPSVGLHDGLAALVDGDGTVRRR</sequence>
<evidence type="ECO:0000313" key="4">
    <source>
        <dbReference type="Proteomes" id="UP001596547"/>
    </source>
</evidence>
<dbReference type="InterPro" id="IPR001509">
    <property type="entry name" value="Epimerase_deHydtase"/>
</dbReference>
<dbReference type="Gene3D" id="3.90.25.10">
    <property type="entry name" value="UDP-galactose 4-epimerase, domain 1"/>
    <property type="match status" value="1"/>
</dbReference>
<dbReference type="InterPro" id="IPR036291">
    <property type="entry name" value="NAD(P)-bd_dom_sf"/>
</dbReference>
<reference evidence="3 4" key="1">
    <citation type="journal article" date="2019" name="Int. J. Syst. Evol. Microbiol.">
        <title>The Global Catalogue of Microorganisms (GCM) 10K type strain sequencing project: providing services to taxonomists for standard genome sequencing and annotation.</title>
        <authorList>
            <consortium name="The Broad Institute Genomics Platform"/>
            <consortium name="The Broad Institute Genome Sequencing Center for Infectious Disease"/>
            <person name="Wu L."/>
            <person name="Ma J."/>
        </authorList>
    </citation>
    <scope>NUCLEOTIDE SEQUENCE [LARGE SCALE GENOMIC DNA]</scope>
    <source>
        <strain evidence="3 4">PSR21</strain>
    </source>
</reference>